<protein>
    <submittedName>
        <fullName evidence="3">Putative secreted protein</fullName>
    </submittedName>
</protein>
<gene>
    <name evidence="3" type="ORF">EDC56_2856</name>
</gene>
<feature type="chain" id="PRO_5018266702" evidence="2">
    <location>
        <begin position="19"/>
        <end position="285"/>
    </location>
</feature>
<evidence type="ECO:0000313" key="3">
    <source>
        <dbReference type="EMBL" id="ROS00218.1"/>
    </source>
</evidence>
<feature type="transmembrane region" description="Helical" evidence="1">
    <location>
        <begin position="257"/>
        <end position="277"/>
    </location>
</feature>
<keyword evidence="1" id="KW-1133">Transmembrane helix</keyword>
<dbReference type="Proteomes" id="UP000275394">
    <property type="component" value="Unassembled WGS sequence"/>
</dbReference>
<keyword evidence="1" id="KW-0812">Transmembrane</keyword>
<dbReference type="EMBL" id="RKHR01000005">
    <property type="protein sequence ID" value="ROS00218.1"/>
    <property type="molecule type" value="Genomic_DNA"/>
</dbReference>
<reference evidence="3 4" key="1">
    <citation type="submission" date="2018-11" db="EMBL/GenBank/DDBJ databases">
        <title>Genomic Encyclopedia of Type Strains, Phase IV (KMG-IV): sequencing the most valuable type-strain genomes for metagenomic binning, comparative biology and taxonomic classification.</title>
        <authorList>
            <person name="Goeker M."/>
        </authorList>
    </citation>
    <scope>NUCLEOTIDE SEQUENCE [LARGE SCALE GENOMIC DNA]</scope>
    <source>
        <strain evidence="3 4">DSM 100316</strain>
    </source>
</reference>
<feature type="signal peptide" evidence="2">
    <location>
        <begin position="1"/>
        <end position="18"/>
    </location>
</feature>
<name>A0A3N2DKB5_9GAMM</name>
<organism evidence="3 4">
    <name type="scientific">Sinobacterium caligoides</name>
    <dbReference type="NCBI Taxonomy" id="933926"/>
    <lineage>
        <taxon>Bacteria</taxon>
        <taxon>Pseudomonadati</taxon>
        <taxon>Pseudomonadota</taxon>
        <taxon>Gammaproteobacteria</taxon>
        <taxon>Cellvibrionales</taxon>
        <taxon>Spongiibacteraceae</taxon>
        <taxon>Sinobacterium</taxon>
    </lineage>
</organism>
<comment type="caution">
    <text evidence="3">The sequence shown here is derived from an EMBL/GenBank/DDBJ whole genome shotgun (WGS) entry which is preliminary data.</text>
</comment>
<dbReference type="RefSeq" id="WP_123713192.1">
    <property type="nucleotide sequence ID" value="NZ_RKHR01000005.1"/>
</dbReference>
<proteinExistence type="predicted"/>
<evidence type="ECO:0000313" key="4">
    <source>
        <dbReference type="Proteomes" id="UP000275394"/>
    </source>
</evidence>
<accession>A0A3N2DKB5</accession>
<dbReference type="OrthoDB" id="8758244at2"/>
<keyword evidence="4" id="KW-1185">Reference proteome</keyword>
<evidence type="ECO:0000256" key="1">
    <source>
        <dbReference type="SAM" id="Phobius"/>
    </source>
</evidence>
<evidence type="ECO:0000256" key="2">
    <source>
        <dbReference type="SAM" id="SignalP"/>
    </source>
</evidence>
<dbReference type="AlphaFoldDB" id="A0A3N2DKB5"/>
<keyword evidence="1" id="KW-0472">Membrane</keyword>
<keyword evidence="2" id="KW-0732">Signal</keyword>
<sequence>MKKLLMATMISLAASAQAEIITFDMQVLDVITQGGEAISANEGAIFAELDIDTDIGEGELFGINSFSMTYVEALTVEESFQGDEQVHIAHTYEQGSRYTFNTTSFDIEDRDEGELDGFAYLAFTGGADSGEMSSFDGGYNCQSSSAAVEGCEGVSGTAIDAYGLVLLVHWVESEPTILDFLVFTDITTGGAYSEKLSFFYGTGAFVAWGSAQPISDIADELEPTTSPSPSEPSSQGIVVDCDINWSQMCENLPVSQVPVPGAVWLFSSALAGFGILARRRNRIAS</sequence>